<gene>
    <name evidence="4" type="primary">LOC101495257</name>
</gene>
<dbReference type="KEGG" id="cam:101495257"/>
<dbReference type="PANTHER" id="PTHR22959">
    <property type="entry name" value="PYM PROTEIN"/>
    <property type="match status" value="1"/>
</dbReference>
<dbReference type="eggNOG" id="KOG4325">
    <property type="taxonomic scope" value="Eukaryota"/>
</dbReference>
<feature type="domain" description="WIBG Mago-binding" evidence="2">
    <location>
        <begin position="16"/>
        <end position="42"/>
    </location>
</feature>
<dbReference type="InterPro" id="IPR036348">
    <property type="entry name" value="WIBG_N_sf"/>
</dbReference>
<proteinExistence type="predicted"/>
<feature type="compositionally biased region" description="Polar residues" evidence="1">
    <location>
        <begin position="116"/>
        <end position="159"/>
    </location>
</feature>
<reference evidence="4" key="2">
    <citation type="submission" date="2025-08" db="UniProtKB">
        <authorList>
            <consortium name="RefSeq"/>
        </authorList>
    </citation>
    <scope>IDENTIFICATION</scope>
    <source>
        <tissue evidence="4">Etiolated seedlings</tissue>
    </source>
</reference>
<dbReference type="GO" id="GO:1903259">
    <property type="term" value="P:exon-exon junction complex disassembly"/>
    <property type="evidence" value="ECO:0007669"/>
    <property type="project" value="InterPro"/>
</dbReference>
<dbReference type="SUPFAM" id="SSF101931">
    <property type="entry name" value="Pym (Within the bgcn gene intron protein, WIBG), N-terminal domain"/>
    <property type="match status" value="1"/>
</dbReference>
<feature type="region of interest" description="Disordered" evidence="1">
    <location>
        <begin position="44"/>
        <end position="163"/>
    </location>
</feature>
<accession>A0A1S2X9C9</accession>
<dbReference type="Proteomes" id="UP000087171">
    <property type="component" value="Chromosome Ca1"/>
</dbReference>
<dbReference type="GO" id="GO:0035145">
    <property type="term" value="C:exon-exon junction complex"/>
    <property type="evidence" value="ECO:0007669"/>
    <property type="project" value="TreeGrafter"/>
</dbReference>
<sequence>MSSSERGEDQVKQKDGERIIAPTRRPDGTYRKQIRIRPGYVPPEETAIYRPKPLLERKEMASHIGPPGYHPQFDSKPKSKAVKRNERKKEKRIQASNDKETNLEPTVAEDSRKQEATSVENSVHSLTSQINELAVSDDSSIITPTTANSGEASEPTGSAQDIDKRIRALKKKIRLTEALQEKTAEQDLKPEQLEKLAKLEDWRKELKQLEDKKDEILAA</sequence>
<evidence type="ECO:0000256" key="1">
    <source>
        <dbReference type="SAM" id="MobiDB-lite"/>
    </source>
</evidence>
<evidence type="ECO:0000313" key="4">
    <source>
        <dbReference type="RefSeq" id="XP_004485516.1"/>
    </source>
</evidence>
<reference evidence="3" key="1">
    <citation type="journal article" date="2013" name="Nat. Biotechnol.">
        <title>Draft genome sequence of chickpea (Cicer arietinum) provides a resource for trait improvement.</title>
        <authorList>
            <person name="Varshney R.K."/>
            <person name="Song C."/>
            <person name="Saxena R.K."/>
            <person name="Azam S."/>
            <person name="Yu S."/>
            <person name="Sharpe A.G."/>
            <person name="Cannon S."/>
            <person name="Baek J."/>
            <person name="Rosen B.D."/>
            <person name="Tar'an B."/>
            <person name="Millan T."/>
            <person name="Zhang X."/>
            <person name="Ramsay L.D."/>
            <person name="Iwata A."/>
            <person name="Wang Y."/>
            <person name="Nelson W."/>
            <person name="Farmer A.D."/>
            <person name="Gaur P.M."/>
            <person name="Soderlund C."/>
            <person name="Penmetsa R.V."/>
            <person name="Xu C."/>
            <person name="Bharti A.K."/>
            <person name="He W."/>
            <person name="Winter P."/>
            <person name="Zhao S."/>
            <person name="Hane J.K."/>
            <person name="Carrasquilla-Garcia N."/>
            <person name="Condie J.A."/>
            <person name="Upadhyaya H.D."/>
            <person name="Luo M.C."/>
            <person name="Thudi M."/>
            <person name="Gowda C.L."/>
            <person name="Singh N.P."/>
            <person name="Lichtenzveig J."/>
            <person name="Gali K.K."/>
            <person name="Rubio J."/>
            <person name="Nadarajan N."/>
            <person name="Dolezel J."/>
            <person name="Bansal K.C."/>
            <person name="Xu X."/>
            <person name="Edwards D."/>
            <person name="Zhang G."/>
            <person name="Kahl G."/>
            <person name="Gil J."/>
            <person name="Singh K.B."/>
            <person name="Datta S.K."/>
            <person name="Jackson S.A."/>
            <person name="Wang J."/>
            <person name="Cook D.R."/>
        </authorList>
    </citation>
    <scope>NUCLEOTIDE SEQUENCE [LARGE SCALE GENOMIC DNA]</scope>
    <source>
        <strain evidence="3">cv. CDC Frontier</strain>
    </source>
</reference>
<dbReference type="STRING" id="3827.A0A1S2X9C9"/>
<evidence type="ECO:0000259" key="2">
    <source>
        <dbReference type="SMART" id="SM01273"/>
    </source>
</evidence>
<dbReference type="RefSeq" id="XP_004485516.1">
    <property type="nucleotide sequence ID" value="XM_004485459.3"/>
</dbReference>
<feature type="compositionally biased region" description="Basic and acidic residues" evidence="1">
    <location>
        <begin position="73"/>
        <end position="88"/>
    </location>
</feature>
<dbReference type="PaxDb" id="3827-XP_004485516.1"/>
<dbReference type="GO" id="GO:0003723">
    <property type="term" value="F:RNA binding"/>
    <property type="evidence" value="ECO:0007669"/>
    <property type="project" value="TreeGrafter"/>
</dbReference>
<dbReference type="InterPro" id="IPR039333">
    <property type="entry name" value="PYM1"/>
</dbReference>
<keyword evidence="3" id="KW-1185">Reference proteome</keyword>
<dbReference type="SMART" id="SM01273">
    <property type="entry name" value="Mago-bind"/>
    <property type="match status" value="1"/>
</dbReference>
<name>A0A1S2X9C9_CICAR</name>
<dbReference type="AlphaFoldDB" id="A0A1S2X9C9"/>
<dbReference type="GeneID" id="101495257"/>
<dbReference type="GO" id="GO:0005737">
    <property type="term" value="C:cytoplasm"/>
    <property type="evidence" value="ECO:0007669"/>
    <property type="project" value="TreeGrafter"/>
</dbReference>
<organism evidence="3 4">
    <name type="scientific">Cicer arietinum</name>
    <name type="common">Chickpea</name>
    <name type="synonym">Garbanzo</name>
    <dbReference type="NCBI Taxonomy" id="3827"/>
    <lineage>
        <taxon>Eukaryota</taxon>
        <taxon>Viridiplantae</taxon>
        <taxon>Streptophyta</taxon>
        <taxon>Embryophyta</taxon>
        <taxon>Tracheophyta</taxon>
        <taxon>Spermatophyta</taxon>
        <taxon>Magnoliopsida</taxon>
        <taxon>eudicotyledons</taxon>
        <taxon>Gunneridae</taxon>
        <taxon>Pentapetalae</taxon>
        <taxon>rosids</taxon>
        <taxon>fabids</taxon>
        <taxon>Fabales</taxon>
        <taxon>Fabaceae</taxon>
        <taxon>Papilionoideae</taxon>
        <taxon>50 kb inversion clade</taxon>
        <taxon>NPAAA clade</taxon>
        <taxon>Hologalegina</taxon>
        <taxon>IRL clade</taxon>
        <taxon>Cicereae</taxon>
        <taxon>Cicer</taxon>
    </lineage>
</organism>
<feature type="compositionally biased region" description="Basic and acidic residues" evidence="1">
    <location>
        <begin position="1"/>
        <end position="30"/>
    </location>
</feature>
<evidence type="ECO:0000313" key="3">
    <source>
        <dbReference type="Proteomes" id="UP000087171"/>
    </source>
</evidence>
<dbReference type="InterPro" id="IPR015362">
    <property type="entry name" value="WIBG_mago-bd"/>
</dbReference>
<dbReference type="PANTHER" id="PTHR22959:SF0">
    <property type="entry name" value="PARTNER OF Y14 AND MAGO"/>
    <property type="match status" value="1"/>
</dbReference>
<dbReference type="Pfam" id="PF09282">
    <property type="entry name" value="Mago-bind"/>
    <property type="match status" value="1"/>
</dbReference>
<protein>
    <submittedName>
        <fullName evidence="4">Partner of Y14 and mago</fullName>
    </submittedName>
</protein>
<feature type="region of interest" description="Disordered" evidence="1">
    <location>
        <begin position="1"/>
        <end position="32"/>
    </location>
</feature>
<dbReference type="OrthoDB" id="21625at2759"/>